<dbReference type="EMBL" id="JXRP01000012">
    <property type="protein sequence ID" value="KIL48495.1"/>
    <property type="molecule type" value="Genomic_DNA"/>
</dbReference>
<dbReference type="STRING" id="889306.KP78_15780"/>
<accession>A0A0C2RE29</accession>
<protein>
    <submittedName>
        <fullName evidence="1">Uncharacterized protein</fullName>
    </submittedName>
</protein>
<dbReference type="Proteomes" id="UP000031938">
    <property type="component" value="Unassembled WGS sequence"/>
</dbReference>
<reference evidence="1 2" key="1">
    <citation type="submission" date="2015-01" db="EMBL/GenBank/DDBJ databases">
        <title>Genome sequencing of Jeotgalibacillus soli.</title>
        <authorList>
            <person name="Goh K.M."/>
            <person name="Chan K.-G."/>
            <person name="Yaakop A.S."/>
            <person name="Ee R."/>
            <person name="Gan H.M."/>
            <person name="Chan C.S."/>
        </authorList>
    </citation>
    <scope>NUCLEOTIDE SEQUENCE [LARGE SCALE GENOMIC DNA]</scope>
    <source>
        <strain evidence="1 2">P9</strain>
    </source>
</reference>
<evidence type="ECO:0000313" key="1">
    <source>
        <dbReference type="EMBL" id="KIL48495.1"/>
    </source>
</evidence>
<dbReference type="AlphaFoldDB" id="A0A0C2RE29"/>
<evidence type="ECO:0000313" key="2">
    <source>
        <dbReference type="Proteomes" id="UP000031938"/>
    </source>
</evidence>
<dbReference type="PATRIC" id="fig|889306.3.peg.1586"/>
<organism evidence="1 2">
    <name type="scientific">Jeotgalibacillus soli</name>
    <dbReference type="NCBI Taxonomy" id="889306"/>
    <lineage>
        <taxon>Bacteria</taxon>
        <taxon>Bacillati</taxon>
        <taxon>Bacillota</taxon>
        <taxon>Bacilli</taxon>
        <taxon>Bacillales</taxon>
        <taxon>Caryophanaceae</taxon>
        <taxon>Jeotgalibacillus</taxon>
    </lineage>
</organism>
<sequence>MFLPRFFSDFIPFKVAVVSELVALRTYKPESLAAAMTLYMDQTIFCIAFFI</sequence>
<name>A0A0C2RE29_9BACL</name>
<keyword evidence="2" id="KW-1185">Reference proteome</keyword>
<gene>
    <name evidence="1" type="ORF">KP78_15780</name>
</gene>
<comment type="caution">
    <text evidence="1">The sequence shown here is derived from an EMBL/GenBank/DDBJ whole genome shotgun (WGS) entry which is preliminary data.</text>
</comment>
<proteinExistence type="predicted"/>